<organism evidence="1 2">
    <name type="scientific">Propionivibrio dicarboxylicus</name>
    <dbReference type="NCBI Taxonomy" id="83767"/>
    <lineage>
        <taxon>Bacteria</taxon>
        <taxon>Pseudomonadati</taxon>
        <taxon>Pseudomonadota</taxon>
        <taxon>Betaproteobacteria</taxon>
        <taxon>Rhodocyclales</taxon>
        <taxon>Rhodocyclaceae</taxon>
        <taxon>Propionivibrio</taxon>
    </lineage>
</organism>
<evidence type="ECO:0000313" key="1">
    <source>
        <dbReference type="EMBL" id="SDH02371.1"/>
    </source>
</evidence>
<dbReference type="AlphaFoldDB" id="A0A1G7Z0S6"/>
<dbReference type="STRING" id="83767.SAMN05660652_01041"/>
<sequence>MISAATFEELAGYAARGRIGATVTLRCDNLHPEAGSTVVIDWSSDEAGRMMIGSRGPFSVPTRGRHRVNVDAEPVLIHLICGRESAEMLIRPQIFVPTACLHVPARMVFGVPARIRWQSDAESCVLRLIDQEGTQEIDATASGCLDVTPRYLGALSVELAAIGRHAHLSATLGTDKQTRTIEVVAPPVSMFLDAREKCAFVGEEIEFAWTISGAHSVRVEAPDRGEAYTASLIGRLLVEVGYRPERFRVVAVGFDGAEYAEECRVVPRLPEIETVSFNLDILNHPLEMRL</sequence>
<accession>A0A1G7Z0S6</accession>
<gene>
    <name evidence="1" type="ORF">SAMN05660652_01041</name>
</gene>
<name>A0A1G7Z0S6_9RHOO</name>
<keyword evidence="2" id="KW-1185">Reference proteome</keyword>
<protein>
    <submittedName>
        <fullName evidence="1">Uncharacterized protein</fullName>
    </submittedName>
</protein>
<evidence type="ECO:0000313" key="2">
    <source>
        <dbReference type="Proteomes" id="UP000198607"/>
    </source>
</evidence>
<dbReference type="EMBL" id="FNCY01000003">
    <property type="protein sequence ID" value="SDH02371.1"/>
    <property type="molecule type" value="Genomic_DNA"/>
</dbReference>
<proteinExistence type="predicted"/>
<dbReference type="Proteomes" id="UP000198607">
    <property type="component" value="Unassembled WGS sequence"/>
</dbReference>
<dbReference type="RefSeq" id="WP_091934784.1">
    <property type="nucleotide sequence ID" value="NZ_FNCY01000003.1"/>
</dbReference>
<reference evidence="1 2" key="1">
    <citation type="submission" date="2016-10" db="EMBL/GenBank/DDBJ databases">
        <authorList>
            <person name="de Groot N.N."/>
        </authorList>
    </citation>
    <scope>NUCLEOTIDE SEQUENCE [LARGE SCALE GENOMIC DNA]</scope>
    <source>
        <strain evidence="1 2">DSM 5885</strain>
    </source>
</reference>